<dbReference type="Pfam" id="PF00239">
    <property type="entry name" value="Resolvase"/>
    <property type="match status" value="1"/>
</dbReference>
<dbReference type="PROSITE" id="PS51737">
    <property type="entry name" value="RECOMBINASE_DNA_BIND"/>
    <property type="match status" value="1"/>
</dbReference>
<organism evidence="2 3">
    <name type="scientific">Deinococcus xinjiangensis</name>
    <dbReference type="NCBI Taxonomy" id="457454"/>
    <lineage>
        <taxon>Bacteria</taxon>
        <taxon>Thermotogati</taxon>
        <taxon>Deinococcota</taxon>
        <taxon>Deinococci</taxon>
        <taxon>Deinococcales</taxon>
        <taxon>Deinococcaceae</taxon>
        <taxon>Deinococcus</taxon>
    </lineage>
</organism>
<evidence type="ECO:0000313" key="2">
    <source>
        <dbReference type="EMBL" id="GAA5504387.1"/>
    </source>
</evidence>
<dbReference type="InterPro" id="IPR011109">
    <property type="entry name" value="DNA_bind_recombinase_dom"/>
</dbReference>
<gene>
    <name evidence="2" type="ORF">Dxin01_04157</name>
</gene>
<dbReference type="PANTHER" id="PTHR30461:SF23">
    <property type="entry name" value="DNA RECOMBINASE-RELATED"/>
    <property type="match status" value="1"/>
</dbReference>
<dbReference type="Proteomes" id="UP001458946">
    <property type="component" value="Unassembled WGS sequence"/>
</dbReference>
<sequence>MTLTTTVGGIRVSTDQQADKYGPARQRHDIEQEAARQNLRITDWIEEAISGANDDRAAENQYYELARKHPGLSVIFSHPNRVGRHVEVTVGIARKIHNLGGTVYIAGVGSLRDRRNWKEFLRDAVDAEVDYSNIIYNLSKGKFDKAVENHWPEGKQPYGYRLIRLENGRSTGLERHPEHALIYELMRDMALANHGAHTIALYLNQKGIPVPRTGGLRKNAGWSSIHVGRILKNSRYLGYTDYRGPDGRTTRITYPALVTPAQFAQIQEGFERRKKFRGPRTRFPSLFGGFLRCAYCGRSLTVNAARNRRGEQKWAYYLCRNANMKQAMLARGMTPCPHGKNHRLQDLDQAAWDAFTQAITDSVVIAQALAAPQPTIDHTPRLQEIDDELAELVTRAVRLGLPDSAVQAAIMPLKAEREKLLEAMRPPAPRVHADATALAAAYAERIARATNLEDRRKILQTWQTRVIVDEHGVKEIKIALASE</sequence>
<name>A0ABP9VGP9_9DEIO</name>
<dbReference type="Gene3D" id="3.40.50.1390">
    <property type="entry name" value="Resolvase, N-terminal catalytic domain"/>
    <property type="match status" value="1"/>
</dbReference>
<dbReference type="Pfam" id="PF13408">
    <property type="entry name" value="Zn_ribbon_recom"/>
    <property type="match status" value="1"/>
</dbReference>
<dbReference type="InterPro" id="IPR050639">
    <property type="entry name" value="SSR_resolvase"/>
</dbReference>
<proteinExistence type="predicted"/>
<dbReference type="SUPFAM" id="SSF53041">
    <property type="entry name" value="Resolvase-like"/>
    <property type="match status" value="1"/>
</dbReference>
<keyword evidence="3" id="KW-1185">Reference proteome</keyword>
<dbReference type="Pfam" id="PF07508">
    <property type="entry name" value="Recombinase"/>
    <property type="match status" value="1"/>
</dbReference>
<dbReference type="CDD" id="cd00338">
    <property type="entry name" value="Ser_Recombinase"/>
    <property type="match status" value="1"/>
</dbReference>
<dbReference type="InterPro" id="IPR025827">
    <property type="entry name" value="Zn_ribbon_recom_dom"/>
</dbReference>
<evidence type="ECO:0000259" key="1">
    <source>
        <dbReference type="PROSITE" id="PS51737"/>
    </source>
</evidence>
<evidence type="ECO:0000313" key="3">
    <source>
        <dbReference type="Proteomes" id="UP001458946"/>
    </source>
</evidence>
<dbReference type="InterPro" id="IPR006119">
    <property type="entry name" value="Resolv_N"/>
</dbReference>
<dbReference type="InterPro" id="IPR038109">
    <property type="entry name" value="DNA_bind_recomb_sf"/>
</dbReference>
<reference evidence="2 3" key="1">
    <citation type="submission" date="2024-02" db="EMBL/GenBank/DDBJ databases">
        <title>Deinococcus xinjiangensis NBRC 107630.</title>
        <authorList>
            <person name="Ichikawa N."/>
            <person name="Katano-Makiyama Y."/>
            <person name="Hidaka K."/>
        </authorList>
    </citation>
    <scope>NUCLEOTIDE SEQUENCE [LARGE SCALE GENOMIC DNA]</scope>
    <source>
        <strain evidence="2 3">NBRC 107630</strain>
    </source>
</reference>
<dbReference type="RefSeq" id="WP_353544345.1">
    <property type="nucleotide sequence ID" value="NZ_BAABRN010000116.1"/>
</dbReference>
<dbReference type="Gene3D" id="3.90.1750.20">
    <property type="entry name" value="Putative Large Serine Recombinase, Chain B, Domain 2"/>
    <property type="match status" value="1"/>
</dbReference>
<dbReference type="PANTHER" id="PTHR30461">
    <property type="entry name" value="DNA-INVERTASE FROM LAMBDOID PROPHAGE"/>
    <property type="match status" value="1"/>
</dbReference>
<feature type="domain" description="Recombinase" evidence="1">
    <location>
        <begin position="157"/>
        <end position="276"/>
    </location>
</feature>
<dbReference type="SMART" id="SM00857">
    <property type="entry name" value="Resolvase"/>
    <property type="match status" value="1"/>
</dbReference>
<accession>A0ABP9VGP9</accession>
<protein>
    <recommendedName>
        <fullName evidence="1">Recombinase domain-containing protein</fullName>
    </recommendedName>
</protein>
<dbReference type="EMBL" id="BAABRN010000116">
    <property type="protein sequence ID" value="GAA5504387.1"/>
    <property type="molecule type" value="Genomic_DNA"/>
</dbReference>
<dbReference type="InterPro" id="IPR036162">
    <property type="entry name" value="Resolvase-like_N_sf"/>
</dbReference>
<comment type="caution">
    <text evidence="2">The sequence shown here is derived from an EMBL/GenBank/DDBJ whole genome shotgun (WGS) entry which is preliminary data.</text>
</comment>